<dbReference type="PRINTS" id="PR02019">
    <property type="entry name" value="AQUAPORIN7"/>
</dbReference>
<feature type="transmembrane region" description="Helical" evidence="10">
    <location>
        <begin position="128"/>
        <end position="150"/>
    </location>
</feature>
<evidence type="ECO:0000256" key="9">
    <source>
        <dbReference type="SAM" id="MobiDB-lite"/>
    </source>
</evidence>
<dbReference type="GO" id="GO:0005886">
    <property type="term" value="C:plasma membrane"/>
    <property type="evidence" value="ECO:0007669"/>
    <property type="project" value="TreeGrafter"/>
</dbReference>
<evidence type="ECO:0000256" key="1">
    <source>
        <dbReference type="ARBA" id="ARBA00004141"/>
    </source>
</evidence>
<evidence type="ECO:0008006" key="13">
    <source>
        <dbReference type="Google" id="ProtNLM"/>
    </source>
</evidence>
<accession>A0A5N6KVE2</accession>
<organism evidence="11 12">
    <name type="scientific">Carpinus fangiana</name>
    <dbReference type="NCBI Taxonomy" id="176857"/>
    <lineage>
        <taxon>Eukaryota</taxon>
        <taxon>Viridiplantae</taxon>
        <taxon>Streptophyta</taxon>
        <taxon>Embryophyta</taxon>
        <taxon>Tracheophyta</taxon>
        <taxon>Spermatophyta</taxon>
        <taxon>Magnoliopsida</taxon>
        <taxon>eudicotyledons</taxon>
        <taxon>Gunneridae</taxon>
        <taxon>Pentapetalae</taxon>
        <taxon>rosids</taxon>
        <taxon>fabids</taxon>
        <taxon>Fagales</taxon>
        <taxon>Betulaceae</taxon>
        <taxon>Carpinus</taxon>
    </lineage>
</organism>
<reference evidence="11 12" key="1">
    <citation type="submission" date="2019-06" db="EMBL/GenBank/DDBJ databases">
        <title>A chromosomal-level reference genome of Carpinus fangiana (Coryloideae, Betulaceae).</title>
        <authorList>
            <person name="Yang X."/>
            <person name="Wang Z."/>
            <person name="Zhang L."/>
            <person name="Hao G."/>
            <person name="Liu J."/>
            <person name="Yang Y."/>
        </authorList>
    </citation>
    <scope>NUCLEOTIDE SEQUENCE [LARGE SCALE GENOMIC DNA]</scope>
    <source>
        <strain evidence="11">Cfa_2016G</strain>
        <tissue evidence="11">Leaf</tissue>
    </source>
</reference>
<comment type="caution">
    <text evidence="11">The sequence shown here is derived from an EMBL/GenBank/DDBJ whole genome shotgun (WGS) entry which is preliminary data.</text>
</comment>
<evidence type="ECO:0000256" key="3">
    <source>
        <dbReference type="ARBA" id="ARBA00022448"/>
    </source>
</evidence>
<keyword evidence="4 8" id="KW-0812">Transmembrane</keyword>
<comment type="similarity">
    <text evidence="2 8">Belongs to the MIP/aquaporin (TC 1.A.8) family.</text>
</comment>
<dbReference type="FunFam" id="1.20.1080.10:FF:000027">
    <property type="entry name" value="MIP aquaporin"/>
    <property type="match status" value="1"/>
</dbReference>
<dbReference type="EMBL" id="VIBQ01000014">
    <property type="protein sequence ID" value="KAB8349491.1"/>
    <property type="molecule type" value="Genomic_DNA"/>
</dbReference>
<protein>
    <recommendedName>
        <fullName evidence="13">Aquaporin</fullName>
    </recommendedName>
</protein>
<dbReference type="InterPro" id="IPR023271">
    <property type="entry name" value="Aquaporin-like"/>
</dbReference>
<dbReference type="Gene3D" id="1.20.1080.10">
    <property type="entry name" value="Glycerol uptake facilitator protein"/>
    <property type="match status" value="1"/>
</dbReference>
<feature type="transmembrane region" description="Helical" evidence="10">
    <location>
        <begin position="175"/>
        <end position="195"/>
    </location>
</feature>
<dbReference type="InterPro" id="IPR050363">
    <property type="entry name" value="MIP/Aquaporin"/>
</dbReference>
<evidence type="ECO:0000256" key="5">
    <source>
        <dbReference type="ARBA" id="ARBA00022737"/>
    </source>
</evidence>
<dbReference type="CDD" id="cd00333">
    <property type="entry name" value="MIP"/>
    <property type="match status" value="1"/>
</dbReference>
<dbReference type="GO" id="GO:0015250">
    <property type="term" value="F:water channel activity"/>
    <property type="evidence" value="ECO:0007669"/>
    <property type="project" value="TreeGrafter"/>
</dbReference>
<dbReference type="NCBIfam" id="TIGR00861">
    <property type="entry name" value="MIP"/>
    <property type="match status" value="1"/>
</dbReference>
<dbReference type="InterPro" id="IPR000425">
    <property type="entry name" value="MIP"/>
</dbReference>
<feature type="transmembrane region" description="Helical" evidence="10">
    <location>
        <begin position="313"/>
        <end position="332"/>
    </location>
</feature>
<feature type="transmembrane region" description="Helical" evidence="10">
    <location>
        <begin position="276"/>
        <end position="293"/>
    </location>
</feature>
<feature type="transmembrane region" description="Helical" evidence="10">
    <location>
        <begin position="359"/>
        <end position="379"/>
    </location>
</feature>
<dbReference type="AlphaFoldDB" id="A0A5N6KVE2"/>
<keyword evidence="12" id="KW-1185">Reference proteome</keyword>
<dbReference type="OrthoDB" id="3222at2759"/>
<evidence type="ECO:0000256" key="2">
    <source>
        <dbReference type="ARBA" id="ARBA00006175"/>
    </source>
</evidence>
<comment type="subcellular location">
    <subcellularLocation>
        <location evidence="1">Membrane</location>
        <topology evidence="1">Multi-pass membrane protein</topology>
    </subcellularLocation>
</comment>
<gene>
    <name evidence="11" type="ORF">FH972_023517</name>
</gene>
<dbReference type="PANTHER" id="PTHR43829:SF9">
    <property type="entry name" value="AQUAPORIN-9"/>
    <property type="match status" value="1"/>
</dbReference>
<dbReference type="GO" id="GO:0015254">
    <property type="term" value="F:glycerol channel activity"/>
    <property type="evidence" value="ECO:0007669"/>
    <property type="project" value="TreeGrafter"/>
</dbReference>
<evidence type="ECO:0000313" key="12">
    <source>
        <dbReference type="Proteomes" id="UP000327013"/>
    </source>
</evidence>
<evidence type="ECO:0000256" key="8">
    <source>
        <dbReference type="RuleBase" id="RU000477"/>
    </source>
</evidence>
<dbReference type="SUPFAM" id="SSF81338">
    <property type="entry name" value="Aquaporin-like"/>
    <property type="match status" value="1"/>
</dbReference>
<evidence type="ECO:0000256" key="7">
    <source>
        <dbReference type="ARBA" id="ARBA00023136"/>
    </source>
</evidence>
<keyword evidence="3 8" id="KW-0813">Transport</keyword>
<evidence type="ECO:0000256" key="6">
    <source>
        <dbReference type="ARBA" id="ARBA00022989"/>
    </source>
</evidence>
<keyword evidence="5" id="KW-0677">Repeat</keyword>
<dbReference type="PANTHER" id="PTHR43829">
    <property type="entry name" value="AQUAPORIN OR AQUAGLYCEROPORIN RELATED"/>
    <property type="match status" value="1"/>
</dbReference>
<name>A0A5N6KVE2_9ROSI</name>
<proteinExistence type="inferred from homology"/>
<dbReference type="Pfam" id="PF00230">
    <property type="entry name" value="MIP"/>
    <property type="match status" value="1"/>
</dbReference>
<feature type="transmembrane region" description="Helical" evidence="10">
    <location>
        <begin position="216"/>
        <end position="236"/>
    </location>
</feature>
<dbReference type="PRINTS" id="PR00783">
    <property type="entry name" value="MINTRINSICP"/>
</dbReference>
<dbReference type="Proteomes" id="UP000327013">
    <property type="component" value="Unassembled WGS sequence"/>
</dbReference>
<evidence type="ECO:0000256" key="4">
    <source>
        <dbReference type="ARBA" id="ARBA00022692"/>
    </source>
</evidence>
<keyword evidence="6 10" id="KW-1133">Transmembrane helix</keyword>
<feature type="region of interest" description="Disordered" evidence="9">
    <location>
        <begin position="409"/>
        <end position="429"/>
    </location>
</feature>
<feature type="compositionally biased region" description="Basic and acidic residues" evidence="9">
    <location>
        <begin position="413"/>
        <end position="422"/>
    </location>
</feature>
<sequence length="429" mass="46559">MDKSSSTVPSNAQHIENIALNHNAADATSNNPPYYPTGYSNGVAPLASPPINAAHNLHTLPTVNENTSGYAGSQLSKRSSSAIQDRTHQKLRSALGLQQEAPIIEDHDEQEHQKLLWSRIRLIMREPFAEFWGVFIMIMFGNGGVAQVLLSGPTSASYSAAPGGMGYGNYQSISWGWGLGVMLGIYVAGDSGAYLNPAITLAFCVYRGLPFRRWPVYLVAQFLGGFLASGVVYANYIPSINAYAGVGVRAVPPNDGATASIFCTFPQPYMTNGQQFVSEFVASSLLIFVIFALKDESNMGAALGSKNWFPLSLFFLIFGIGACFGFETGYAINLARDFGPRLMAYCVGYGTEVWTAGNYYFWVPIVASFTGCMFGGFLYDFFIYTGPESPVNTPWLGIPMLLNPAKAYKGRSKGREEDKLPDGEDLAPI</sequence>
<evidence type="ECO:0000256" key="10">
    <source>
        <dbReference type="SAM" id="Phobius"/>
    </source>
</evidence>
<keyword evidence="7 10" id="KW-0472">Membrane</keyword>
<evidence type="ECO:0000313" key="11">
    <source>
        <dbReference type="EMBL" id="KAB8349491.1"/>
    </source>
</evidence>